<feature type="region of interest" description="Disordered" evidence="6">
    <location>
        <begin position="173"/>
        <end position="199"/>
    </location>
</feature>
<reference evidence="7" key="1">
    <citation type="journal article" date="2021" name="J Fungi (Basel)">
        <title>Genomic and Metabolomic Analyses of the Marine Fungus Emericellopsis cladophorae: Insights into Saltwater Adaptability Mechanisms and Its Biosynthetic Potential.</title>
        <authorList>
            <person name="Goncalves M.F.M."/>
            <person name="Hilario S."/>
            <person name="Van de Peer Y."/>
            <person name="Esteves A.C."/>
            <person name="Alves A."/>
        </authorList>
    </citation>
    <scope>NUCLEOTIDE SEQUENCE</scope>
    <source>
        <strain evidence="7">MUM 19.33</strain>
    </source>
</reference>
<comment type="similarity">
    <text evidence="4">Belongs to the dynactin subunits 5/6 family. Dynactin subunit 5 subfamily.</text>
</comment>
<evidence type="ECO:0000256" key="6">
    <source>
        <dbReference type="SAM" id="MobiDB-lite"/>
    </source>
</evidence>
<name>A0A9P9Y7A1_9HYPO</name>
<reference evidence="7" key="2">
    <citation type="submission" date="2022-07" db="EMBL/GenBank/DDBJ databases">
        <authorList>
            <person name="Goncalves M.F.M."/>
            <person name="Hilario S."/>
            <person name="Van De Peer Y."/>
            <person name="Esteves A.C."/>
            <person name="Alves A."/>
        </authorList>
    </citation>
    <scope>NUCLEOTIDE SEQUENCE</scope>
    <source>
        <strain evidence="7">MUM 19.33</strain>
    </source>
</reference>
<sequence>MSRRQVKGDYIETETGNKVSRKANLLGTQNMVLGGKVVIQPEVMIRGDLVRTAPSSSSSGGTAAPSTTAIQTGRYCFFSKGVVLRPPGRRYKGQFSHMPMRIGHHVFIGQDTVVQAATIGDHARIGKNCVIGEFAIIKECVEVLDGAVVPPNMVIPNYSIVAGQPARVVGEVPEGGGPDENGLRGLYSTVGNNPQNPDM</sequence>
<dbReference type="EMBL" id="JAGIXG020000005">
    <property type="protein sequence ID" value="KAI6784184.1"/>
    <property type="molecule type" value="Genomic_DNA"/>
</dbReference>
<evidence type="ECO:0000313" key="7">
    <source>
        <dbReference type="EMBL" id="KAI6784184.1"/>
    </source>
</evidence>
<feature type="compositionally biased region" description="Polar residues" evidence="6">
    <location>
        <begin position="189"/>
        <end position="199"/>
    </location>
</feature>
<dbReference type="GO" id="GO:0005869">
    <property type="term" value="C:dynactin complex"/>
    <property type="evidence" value="ECO:0007669"/>
    <property type="project" value="TreeGrafter"/>
</dbReference>
<dbReference type="AlphaFoldDB" id="A0A9P9Y7A1"/>
<accession>A0A9P9Y7A1</accession>
<dbReference type="PANTHER" id="PTHR46126:SF1">
    <property type="entry name" value="DYNACTIN SUBUNIT 5"/>
    <property type="match status" value="1"/>
</dbReference>
<keyword evidence="3" id="KW-0206">Cytoskeleton</keyword>
<dbReference type="SUPFAM" id="SSF51161">
    <property type="entry name" value="Trimeric LpxA-like enzymes"/>
    <property type="match status" value="1"/>
</dbReference>
<comment type="caution">
    <text evidence="7">The sequence shown here is derived from an EMBL/GenBank/DDBJ whole genome shotgun (WGS) entry which is preliminary data.</text>
</comment>
<evidence type="ECO:0000256" key="1">
    <source>
        <dbReference type="ARBA" id="ARBA00004245"/>
    </source>
</evidence>
<evidence type="ECO:0000256" key="2">
    <source>
        <dbReference type="ARBA" id="ARBA00022490"/>
    </source>
</evidence>
<evidence type="ECO:0000256" key="5">
    <source>
        <dbReference type="ARBA" id="ARBA00034865"/>
    </source>
</evidence>
<dbReference type="Pfam" id="PF21711">
    <property type="entry name" value="DCTN5"/>
    <property type="match status" value="1"/>
</dbReference>
<protein>
    <recommendedName>
        <fullName evidence="5">Dynactin subunit 5</fullName>
    </recommendedName>
</protein>
<keyword evidence="2" id="KW-0963">Cytoplasm</keyword>
<proteinExistence type="inferred from homology"/>
<keyword evidence="8" id="KW-1185">Reference proteome</keyword>
<dbReference type="OrthoDB" id="417208at2759"/>
<evidence type="ECO:0000256" key="3">
    <source>
        <dbReference type="ARBA" id="ARBA00023212"/>
    </source>
</evidence>
<dbReference type="GeneID" id="75831216"/>
<evidence type="ECO:0000256" key="4">
    <source>
        <dbReference type="ARBA" id="ARBA00034706"/>
    </source>
</evidence>
<dbReference type="InterPro" id="IPR011004">
    <property type="entry name" value="Trimer_LpxA-like_sf"/>
</dbReference>
<evidence type="ECO:0000313" key="8">
    <source>
        <dbReference type="Proteomes" id="UP001055219"/>
    </source>
</evidence>
<dbReference type="Gene3D" id="2.160.10.10">
    <property type="entry name" value="Hexapeptide repeat proteins"/>
    <property type="match status" value="1"/>
</dbReference>
<dbReference type="InterPro" id="IPR047125">
    <property type="entry name" value="DCTN5"/>
</dbReference>
<dbReference type="Proteomes" id="UP001055219">
    <property type="component" value="Unassembled WGS sequence"/>
</dbReference>
<organism evidence="7 8">
    <name type="scientific">Emericellopsis cladophorae</name>
    <dbReference type="NCBI Taxonomy" id="2686198"/>
    <lineage>
        <taxon>Eukaryota</taxon>
        <taxon>Fungi</taxon>
        <taxon>Dikarya</taxon>
        <taxon>Ascomycota</taxon>
        <taxon>Pezizomycotina</taxon>
        <taxon>Sordariomycetes</taxon>
        <taxon>Hypocreomycetidae</taxon>
        <taxon>Hypocreales</taxon>
        <taxon>Bionectriaceae</taxon>
        <taxon>Emericellopsis</taxon>
    </lineage>
</organism>
<dbReference type="CDD" id="cd03359">
    <property type="entry name" value="LbH_Dynactin_5"/>
    <property type="match status" value="1"/>
</dbReference>
<comment type="subcellular location">
    <subcellularLocation>
        <location evidence="1">Cytoplasm</location>
        <location evidence="1">Cytoskeleton</location>
    </subcellularLocation>
</comment>
<dbReference type="PANTHER" id="PTHR46126">
    <property type="entry name" value="DYNACTIN SUBUNIT 5"/>
    <property type="match status" value="1"/>
</dbReference>
<dbReference type="RefSeq" id="XP_051365040.1">
    <property type="nucleotide sequence ID" value="XM_051503415.1"/>
</dbReference>
<gene>
    <name evidence="7" type="ORF">J7T54_004730</name>
</gene>